<evidence type="ECO:0000256" key="1">
    <source>
        <dbReference type="ARBA" id="ARBA00004328"/>
    </source>
</evidence>
<protein>
    <submittedName>
        <fullName evidence="3">Phage major capsid protein</fullName>
    </submittedName>
</protein>
<evidence type="ECO:0000313" key="4">
    <source>
        <dbReference type="Proteomes" id="UP000292781"/>
    </source>
</evidence>
<dbReference type="NCBIfam" id="TIGR01554">
    <property type="entry name" value="major_cap_HK97"/>
    <property type="match status" value="1"/>
</dbReference>
<dbReference type="Proteomes" id="UP000292781">
    <property type="component" value="Unassembled WGS sequence"/>
</dbReference>
<comment type="caution">
    <text evidence="3">The sequence shown here is derived from an EMBL/GenBank/DDBJ whole genome shotgun (WGS) entry which is preliminary data.</text>
</comment>
<comment type="subcellular location">
    <subcellularLocation>
        <location evidence="1">Virion</location>
    </subcellularLocation>
</comment>
<dbReference type="AlphaFoldDB" id="A0A4Q9VXH8"/>
<reference evidence="3 4" key="1">
    <citation type="submission" date="2019-02" db="EMBL/GenBank/DDBJ databases">
        <title>Siculibacillus lacustris gen. nov., sp. nov., a new rosette-forming bacterium isolated from a freshwater crater lake (Lake St. Ana, Romania).</title>
        <authorList>
            <person name="Felfoldi T."/>
            <person name="Marton Z."/>
            <person name="Szabo A."/>
            <person name="Mentes A."/>
            <person name="Boka K."/>
            <person name="Marialigeti K."/>
            <person name="Mathe I."/>
            <person name="Koncz M."/>
            <person name="Schumann P."/>
            <person name="Toth E."/>
        </authorList>
    </citation>
    <scope>NUCLEOTIDE SEQUENCE [LARGE SCALE GENOMIC DNA]</scope>
    <source>
        <strain evidence="3 4">SA-279</strain>
    </source>
</reference>
<gene>
    <name evidence="3" type="ORF">EYW49_02210</name>
</gene>
<evidence type="ECO:0000259" key="2">
    <source>
        <dbReference type="Pfam" id="PF05065"/>
    </source>
</evidence>
<dbReference type="Gene3D" id="3.30.2320.10">
    <property type="entry name" value="hypothetical protein PF0899 domain"/>
    <property type="match status" value="1"/>
</dbReference>
<proteinExistence type="predicted"/>
<accession>A0A4Q9VXH8</accession>
<feature type="domain" description="Phage capsid-like C-terminal" evidence="2">
    <location>
        <begin position="147"/>
        <end position="432"/>
    </location>
</feature>
<dbReference type="Gene3D" id="3.30.2400.10">
    <property type="entry name" value="Major capsid protein gp5"/>
    <property type="match status" value="1"/>
</dbReference>
<dbReference type="InterPro" id="IPR054612">
    <property type="entry name" value="Phage_capsid-like_C"/>
</dbReference>
<dbReference type="EMBL" id="SJFN01000002">
    <property type="protein sequence ID" value="TBW40991.1"/>
    <property type="molecule type" value="Genomic_DNA"/>
</dbReference>
<organism evidence="3 4">
    <name type="scientific">Siculibacillus lacustris</name>
    <dbReference type="NCBI Taxonomy" id="1549641"/>
    <lineage>
        <taxon>Bacteria</taxon>
        <taxon>Pseudomonadati</taxon>
        <taxon>Pseudomonadota</taxon>
        <taxon>Alphaproteobacteria</taxon>
        <taxon>Hyphomicrobiales</taxon>
        <taxon>Ancalomicrobiaceae</taxon>
        <taxon>Siculibacillus</taxon>
    </lineage>
</organism>
<dbReference type="InterPro" id="IPR024455">
    <property type="entry name" value="Phage_capsid"/>
</dbReference>
<sequence length="435" mass="47013">MTDTPISREALAACEFSGDAVAAPEIKSAEPSPGALDSAFEEFLRTFETYRADNDRRLAEIEKRGHADPLLDEKLARMDRALDEDRRRADRRALDAARPHLGRETRAASPLAPEHRAAFESYVRTGASQGLRPLEEKALSIGSGTDGGYLVPTELEREVTLRLAQISPIRAIAGNRQVSGAVFAKPFSATGPAVGWVGETAARPQTATPQLQQLSFPTMELYAMPSATAALLDDAAIDVESWIAEEVQQAFAEQEGAAFVNGDGSTQPKGFMAYDRVAAASWVWGKLGYLVTGAAGALPTSNPSDKLVDLVYAVKAGYRQNAAWVMNRKTQAEIRKLKDGQGNYLWQPPASAGAQATLMNFPVVEAEDMPAIAADACPIAFGDFRRGYLVVDRLGVRVLRDPFSAKPYVLFYTTKRVGGGVQDFDAIKLLKFGTA</sequence>
<keyword evidence="4" id="KW-1185">Reference proteome</keyword>
<dbReference type="OrthoDB" id="9786516at2"/>
<dbReference type="RefSeq" id="WP_131305513.1">
    <property type="nucleotide sequence ID" value="NZ_SJFN01000002.1"/>
</dbReference>
<dbReference type="Pfam" id="PF05065">
    <property type="entry name" value="Phage_capsid"/>
    <property type="match status" value="1"/>
</dbReference>
<evidence type="ECO:0000313" key="3">
    <source>
        <dbReference type="EMBL" id="TBW40991.1"/>
    </source>
</evidence>
<dbReference type="SUPFAM" id="SSF56563">
    <property type="entry name" value="Major capsid protein gp5"/>
    <property type="match status" value="1"/>
</dbReference>
<name>A0A4Q9VXH8_9HYPH</name>